<evidence type="ECO:0000259" key="6">
    <source>
        <dbReference type="Pfam" id="PF00501"/>
    </source>
</evidence>
<evidence type="ECO:0000256" key="2">
    <source>
        <dbReference type="ARBA" id="ARBA00022598"/>
    </source>
</evidence>
<comment type="similarity">
    <text evidence="1">Belongs to the ATP-dependent AMP-binding enzyme family.</text>
</comment>
<comment type="caution">
    <text evidence="7">The sequence shown here is derived from an EMBL/GenBank/DDBJ whole genome shotgun (WGS) entry which is preliminary data.</text>
</comment>
<protein>
    <recommendedName>
        <fullName evidence="5">Acyl-CoA synthetase</fullName>
    </recommendedName>
</protein>
<dbReference type="Pfam" id="PF00501">
    <property type="entry name" value="AMP-binding"/>
    <property type="match status" value="1"/>
</dbReference>
<evidence type="ECO:0000256" key="1">
    <source>
        <dbReference type="ARBA" id="ARBA00006432"/>
    </source>
</evidence>
<sequence>MRGRERFFAFQHSLGYPVYTLPEAFQATQSVRPEAIALRVSGCKEYSWREYAREVRRITAGLAALDIRFGDTVGIMLTNRPEFHLVDTAALHVGATPFSIYNTLPPAQIAYICANAGNRIMITEQQFLPRLLQSGVAFDHIICVDGLSPGVMSLAQLVSMSAPDFDFEARWREVRPDDLATISYTSGTTGPPKGVELTHGNILAQLVGLGEHLPADHGDRIVSYLPAAHIADRITAHYAGMVRGIQVTSVADPHLMAAVLPEVRPTVLFGVPRVWQKARAAIESRIDAEPSHARKALAVWAFEIGRRAADAETRRVPRYRRLPVRRRIADALVLSRVRRQLGMDSIRFAASGAAPVSADLLAYFAGLGIRLTQVWGLSEAAGVSTTTTLDDPAFGSVGRPVHGTEIALAADGEIMVRGPMVMLGYHRDPETTARAFRAGNWLATGDLGTVDAAGNLFVVGRKSEMIINDAGKNIAPSAIENAIKAASFLIGHVMVIGEARPYLTALITLDPDAIAADAAAAGVLAADIDILVHRPGIREKVVAAVRDGNATVSRPEQVKRFILLDHAWTPGDEELTPKMSLRRYVVERNYAAAIESLYANPLAPGVVDVAVRQSMPSPPRRVRRHKRR</sequence>
<feature type="domain" description="AMP-dependent synthetase/ligase" evidence="6">
    <location>
        <begin position="26"/>
        <end position="426"/>
    </location>
</feature>
<evidence type="ECO:0000256" key="4">
    <source>
        <dbReference type="ARBA" id="ARBA00023098"/>
    </source>
</evidence>
<dbReference type="RefSeq" id="WP_357786320.1">
    <property type="nucleotide sequence ID" value="NZ_JBFAKC010000010.1"/>
</dbReference>
<dbReference type="InterPro" id="IPR042099">
    <property type="entry name" value="ANL_N_sf"/>
</dbReference>
<accession>A0ABV3FYI1</accession>
<keyword evidence="2 7" id="KW-0436">Ligase</keyword>
<dbReference type="SUPFAM" id="SSF56801">
    <property type="entry name" value="Acetyl-CoA synthetase-like"/>
    <property type="match status" value="1"/>
</dbReference>
<dbReference type="PROSITE" id="PS00455">
    <property type="entry name" value="AMP_BINDING"/>
    <property type="match status" value="1"/>
</dbReference>
<dbReference type="Pfam" id="PF23562">
    <property type="entry name" value="AMP-binding_C_3"/>
    <property type="match status" value="1"/>
</dbReference>
<evidence type="ECO:0000256" key="3">
    <source>
        <dbReference type="ARBA" id="ARBA00022832"/>
    </source>
</evidence>
<dbReference type="GO" id="GO:0016874">
    <property type="term" value="F:ligase activity"/>
    <property type="evidence" value="ECO:0007669"/>
    <property type="project" value="UniProtKB-KW"/>
</dbReference>
<keyword evidence="8" id="KW-1185">Reference proteome</keyword>
<organism evidence="7 8">
    <name type="scientific">Nocardia aurea</name>
    <dbReference type="NCBI Taxonomy" id="2144174"/>
    <lineage>
        <taxon>Bacteria</taxon>
        <taxon>Bacillati</taxon>
        <taxon>Actinomycetota</taxon>
        <taxon>Actinomycetes</taxon>
        <taxon>Mycobacteriales</taxon>
        <taxon>Nocardiaceae</taxon>
        <taxon>Nocardia</taxon>
    </lineage>
</organism>
<keyword evidence="4" id="KW-0443">Lipid metabolism</keyword>
<dbReference type="EMBL" id="JBFAKC010000010">
    <property type="protein sequence ID" value="MEV0710428.1"/>
    <property type="molecule type" value="Genomic_DNA"/>
</dbReference>
<gene>
    <name evidence="7" type="ORF">AB0I48_22950</name>
</gene>
<reference evidence="7 8" key="1">
    <citation type="submission" date="2024-06" db="EMBL/GenBank/DDBJ databases">
        <title>The Natural Products Discovery Center: Release of the First 8490 Sequenced Strains for Exploring Actinobacteria Biosynthetic Diversity.</title>
        <authorList>
            <person name="Kalkreuter E."/>
            <person name="Kautsar S.A."/>
            <person name="Yang D."/>
            <person name="Bader C.D."/>
            <person name="Teijaro C.N."/>
            <person name="Fluegel L."/>
            <person name="Davis C.M."/>
            <person name="Simpson J.R."/>
            <person name="Lauterbach L."/>
            <person name="Steele A.D."/>
            <person name="Gui C."/>
            <person name="Meng S."/>
            <person name="Li G."/>
            <person name="Viehrig K."/>
            <person name="Ye F."/>
            <person name="Su P."/>
            <person name="Kiefer A.F."/>
            <person name="Nichols A."/>
            <person name="Cepeda A.J."/>
            <person name="Yan W."/>
            <person name="Fan B."/>
            <person name="Jiang Y."/>
            <person name="Adhikari A."/>
            <person name="Zheng C.-J."/>
            <person name="Schuster L."/>
            <person name="Cowan T.M."/>
            <person name="Smanski M.J."/>
            <person name="Chevrette M.G."/>
            <person name="De Carvalho L.P.S."/>
            <person name="Shen B."/>
        </authorList>
    </citation>
    <scope>NUCLEOTIDE SEQUENCE [LARGE SCALE GENOMIC DNA]</scope>
    <source>
        <strain evidence="7 8">NPDC050403</strain>
    </source>
</reference>
<evidence type="ECO:0000313" key="7">
    <source>
        <dbReference type="EMBL" id="MEV0710428.1"/>
    </source>
</evidence>
<dbReference type="Gene3D" id="3.40.50.12780">
    <property type="entry name" value="N-terminal domain of ligase-like"/>
    <property type="match status" value="1"/>
</dbReference>
<dbReference type="InterPro" id="IPR000873">
    <property type="entry name" value="AMP-dep_synth/lig_dom"/>
</dbReference>
<dbReference type="PANTHER" id="PTHR43272:SF32">
    <property type="entry name" value="AMP-DEPENDENT SYNTHETASE_LIGASE DOMAIN-CONTAINING PROTEIN"/>
    <property type="match status" value="1"/>
</dbReference>
<dbReference type="CDD" id="cd05907">
    <property type="entry name" value="VL_LC_FACS_like"/>
    <property type="match status" value="1"/>
</dbReference>
<name>A0ABV3FYI1_9NOCA</name>
<evidence type="ECO:0000313" key="8">
    <source>
        <dbReference type="Proteomes" id="UP001551695"/>
    </source>
</evidence>
<proteinExistence type="inferred from homology"/>
<evidence type="ECO:0000256" key="5">
    <source>
        <dbReference type="ARBA" id="ARBA00032875"/>
    </source>
</evidence>
<dbReference type="InterPro" id="IPR020845">
    <property type="entry name" value="AMP-binding_CS"/>
</dbReference>
<dbReference type="Proteomes" id="UP001551695">
    <property type="component" value="Unassembled WGS sequence"/>
</dbReference>
<keyword evidence="3" id="KW-0276">Fatty acid metabolism</keyword>
<dbReference type="PANTHER" id="PTHR43272">
    <property type="entry name" value="LONG-CHAIN-FATTY-ACID--COA LIGASE"/>
    <property type="match status" value="1"/>
</dbReference>